<gene>
    <name evidence="2" type="ORF">GCM10022210_38310</name>
</gene>
<keyword evidence="1" id="KW-0812">Transmembrane</keyword>
<protein>
    <submittedName>
        <fullName evidence="2">Uncharacterized protein</fullName>
    </submittedName>
</protein>
<comment type="caution">
    <text evidence="2">The sequence shown here is derived from an EMBL/GenBank/DDBJ whole genome shotgun (WGS) entry which is preliminary data.</text>
</comment>
<proteinExistence type="predicted"/>
<organism evidence="2 3">
    <name type="scientific">Mucilaginibacter dorajii</name>
    <dbReference type="NCBI Taxonomy" id="692994"/>
    <lineage>
        <taxon>Bacteria</taxon>
        <taxon>Pseudomonadati</taxon>
        <taxon>Bacteroidota</taxon>
        <taxon>Sphingobacteriia</taxon>
        <taxon>Sphingobacteriales</taxon>
        <taxon>Sphingobacteriaceae</taxon>
        <taxon>Mucilaginibacter</taxon>
    </lineage>
</organism>
<dbReference type="Proteomes" id="UP001500742">
    <property type="component" value="Unassembled WGS sequence"/>
</dbReference>
<feature type="transmembrane region" description="Helical" evidence="1">
    <location>
        <begin position="35"/>
        <end position="52"/>
    </location>
</feature>
<keyword evidence="1" id="KW-0472">Membrane</keyword>
<evidence type="ECO:0000256" key="1">
    <source>
        <dbReference type="SAM" id="Phobius"/>
    </source>
</evidence>
<keyword evidence="1" id="KW-1133">Transmembrane helix</keyword>
<accession>A0ABP7QL63</accession>
<dbReference type="RefSeq" id="WP_259090184.1">
    <property type="nucleotide sequence ID" value="NZ_BAAAZC010000027.1"/>
</dbReference>
<dbReference type="EMBL" id="BAAAZC010000027">
    <property type="protein sequence ID" value="GAA3983051.1"/>
    <property type="molecule type" value="Genomic_DNA"/>
</dbReference>
<sequence length="72" mass="7998">MAILLPRKPTLICLAVLGPICIVDGIVKKDTQEILAMLVVFIFAIVTLINDRKKKLAGKNARERSNPMNPNR</sequence>
<evidence type="ECO:0000313" key="3">
    <source>
        <dbReference type="Proteomes" id="UP001500742"/>
    </source>
</evidence>
<keyword evidence="3" id="KW-1185">Reference proteome</keyword>
<evidence type="ECO:0000313" key="2">
    <source>
        <dbReference type="EMBL" id="GAA3983051.1"/>
    </source>
</evidence>
<name>A0ABP7QL63_9SPHI</name>
<reference evidence="3" key="1">
    <citation type="journal article" date="2019" name="Int. J. Syst. Evol. Microbiol.">
        <title>The Global Catalogue of Microorganisms (GCM) 10K type strain sequencing project: providing services to taxonomists for standard genome sequencing and annotation.</title>
        <authorList>
            <consortium name="The Broad Institute Genomics Platform"/>
            <consortium name="The Broad Institute Genome Sequencing Center for Infectious Disease"/>
            <person name="Wu L."/>
            <person name="Ma J."/>
        </authorList>
    </citation>
    <scope>NUCLEOTIDE SEQUENCE [LARGE SCALE GENOMIC DNA]</scope>
    <source>
        <strain evidence="3">JCM 16601</strain>
    </source>
</reference>